<accession>A0A9P4UZV4</accession>
<dbReference type="EMBL" id="ML996194">
    <property type="protein sequence ID" value="KAF2731506.1"/>
    <property type="molecule type" value="Genomic_DNA"/>
</dbReference>
<keyword evidence="4" id="KW-1185">Reference proteome</keyword>
<name>A0A9P4UZV4_9PLEO</name>
<gene>
    <name evidence="3" type="ORF">EJ04DRAFT_526083</name>
</gene>
<keyword evidence="1" id="KW-0472">Membrane</keyword>
<evidence type="ECO:0000256" key="2">
    <source>
        <dbReference type="SAM" id="SignalP"/>
    </source>
</evidence>
<dbReference type="OrthoDB" id="2596908at2759"/>
<keyword evidence="1" id="KW-1133">Transmembrane helix</keyword>
<sequence length="337" mass="35698">MVLKSALLGGLLVAGHASAKLNAILERSQDLEDVLRREANSVLVGSLTEREEPGLVIRAPQASTTPASGDASTADLAAWEDETQRACQSALMSLNGQASNPSGIAVCYNLPFLDNVTGVFQAELRMYNVSSPIDPWTGITPADITVAMSYLGARVQTMNGTVAKRDISWPPIRREANGLLVERQTGTGAAPPQELKVLQYVGQINSNLMGSAMTQATLQPLLIPTIELSGNRPGGQPVTATLSSQEASFVNGVFARQASPANPSAAAASASAAVADVAPFILPGTVLAFFPIGLVITCIWTLLFFVAVGGGTIGRIQFREQYRRRMKREMAMGMRTI</sequence>
<keyword evidence="2" id="KW-0732">Signal</keyword>
<dbReference type="Proteomes" id="UP000799444">
    <property type="component" value="Unassembled WGS sequence"/>
</dbReference>
<feature type="transmembrane region" description="Helical" evidence="1">
    <location>
        <begin position="288"/>
        <end position="318"/>
    </location>
</feature>
<dbReference type="AlphaFoldDB" id="A0A9P4UZV4"/>
<feature type="chain" id="PRO_5040204496" evidence="2">
    <location>
        <begin position="20"/>
        <end position="337"/>
    </location>
</feature>
<organism evidence="3 4">
    <name type="scientific">Polyplosphaeria fusca</name>
    <dbReference type="NCBI Taxonomy" id="682080"/>
    <lineage>
        <taxon>Eukaryota</taxon>
        <taxon>Fungi</taxon>
        <taxon>Dikarya</taxon>
        <taxon>Ascomycota</taxon>
        <taxon>Pezizomycotina</taxon>
        <taxon>Dothideomycetes</taxon>
        <taxon>Pleosporomycetidae</taxon>
        <taxon>Pleosporales</taxon>
        <taxon>Tetraplosphaeriaceae</taxon>
        <taxon>Polyplosphaeria</taxon>
    </lineage>
</organism>
<protein>
    <submittedName>
        <fullName evidence="3">Uncharacterized protein</fullName>
    </submittedName>
</protein>
<keyword evidence="1" id="KW-0812">Transmembrane</keyword>
<reference evidence="3" key="1">
    <citation type="journal article" date="2020" name="Stud. Mycol.">
        <title>101 Dothideomycetes genomes: a test case for predicting lifestyles and emergence of pathogens.</title>
        <authorList>
            <person name="Haridas S."/>
            <person name="Albert R."/>
            <person name="Binder M."/>
            <person name="Bloem J."/>
            <person name="Labutti K."/>
            <person name="Salamov A."/>
            <person name="Andreopoulos B."/>
            <person name="Baker S."/>
            <person name="Barry K."/>
            <person name="Bills G."/>
            <person name="Bluhm B."/>
            <person name="Cannon C."/>
            <person name="Castanera R."/>
            <person name="Culley D."/>
            <person name="Daum C."/>
            <person name="Ezra D."/>
            <person name="Gonzalez J."/>
            <person name="Henrissat B."/>
            <person name="Kuo A."/>
            <person name="Liang C."/>
            <person name="Lipzen A."/>
            <person name="Lutzoni F."/>
            <person name="Magnuson J."/>
            <person name="Mondo S."/>
            <person name="Nolan M."/>
            <person name="Ohm R."/>
            <person name="Pangilinan J."/>
            <person name="Park H.-J."/>
            <person name="Ramirez L."/>
            <person name="Alfaro M."/>
            <person name="Sun H."/>
            <person name="Tritt A."/>
            <person name="Yoshinaga Y."/>
            <person name="Zwiers L.-H."/>
            <person name="Turgeon B."/>
            <person name="Goodwin S."/>
            <person name="Spatafora J."/>
            <person name="Crous P."/>
            <person name="Grigoriev I."/>
        </authorList>
    </citation>
    <scope>NUCLEOTIDE SEQUENCE</scope>
    <source>
        <strain evidence="3">CBS 125425</strain>
    </source>
</reference>
<proteinExistence type="predicted"/>
<feature type="signal peptide" evidence="2">
    <location>
        <begin position="1"/>
        <end position="19"/>
    </location>
</feature>
<evidence type="ECO:0000256" key="1">
    <source>
        <dbReference type="SAM" id="Phobius"/>
    </source>
</evidence>
<comment type="caution">
    <text evidence="3">The sequence shown here is derived from an EMBL/GenBank/DDBJ whole genome shotgun (WGS) entry which is preliminary data.</text>
</comment>
<evidence type="ECO:0000313" key="4">
    <source>
        <dbReference type="Proteomes" id="UP000799444"/>
    </source>
</evidence>
<evidence type="ECO:0000313" key="3">
    <source>
        <dbReference type="EMBL" id="KAF2731506.1"/>
    </source>
</evidence>